<evidence type="ECO:0000313" key="2">
    <source>
        <dbReference type="EMBL" id="MDC3424969.1"/>
    </source>
</evidence>
<feature type="transmembrane region" description="Helical" evidence="1">
    <location>
        <begin position="6"/>
        <end position="23"/>
    </location>
</feature>
<evidence type="ECO:0000256" key="1">
    <source>
        <dbReference type="SAM" id="Phobius"/>
    </source>
</evidence>
<protein>
    <recommendedName>
        <fullName evidence="4">Resolvase HTH domain-containing protein</fullName>
    </recommendedName>
</protein>
<organism evidence="2 3">
    <name type="scientific">Terrihalobacillus insolitus</name>
    <dbReference type="NCBI Taxonomy" id="2950438"/>
    <lineage>
        <taxon>Bacteria</taxon>
        <taxon>Bacillati</taxon>
        <taxon>Bacillota</taxon>
        <taxon>Bacilli</taxon>
        <taxon>Bacillales</taxon>
        <taxon>Bacillaceae</taxon>
        <taxon>Terrihalobacillus</taxon>
    </lineage>
</organism>
<reference evidence="2" key="1">
    <citation type="submission" date="2022-06" db="EMBL/GenBank/DDBJ databases">
        <title>Aquibacillus sp. a new bacterium isolated from soil saline samples.</title>
        <authorList>
            <person name="Galisteo C."/>
            <person name="De La Haba R."/>
            <person name="Sanchez-Porro C."/>
            <person name="Ventosa A."/>
        </authorList>
    </citation>
    <scope>NUCLEOTIDE SEQUENCE</scope>
    <source>
        <strain evidence="2">3ASR75-11</strain>
    </source>
</reference>
<sequence>MVYTIVTLGFVSVILFVLSFFMSDRFKDIEKQLEQFSISTMQDSYQLKKKIKILEEELLSDDIGNDLPYQQEASTTQQPPMLRKVTKLYQSGVPIREIAKETGLSEYDIHSIVKQFV</sequence>
<keyword evidence="1" id="KW-0812">Transmembrane</keyword>
<keyword evidence="3" id="KW-1185">Reference proteome</keyword>
<dbReference type="RefSeq" id="WP_272436775.1">
    <property type="nucleotide sequence ID" value="NZ_JAMQKB010000009.1"/>
</dbReference>
<dbReference type="Gene3D" id="1.10.10.60">
    <property type="entry name" value="Homeodomain-like"/>
    <property type="match status" value="1"/>
</dbReference>
<dbReference type="EMBL" id="JAMQKB010000009">
    <property type="protein sequence ID" value="MDC3424969.1"/>
    <property type="molecule type" value="Genomic_DNA"/>
</dbReference>
<accession>A0A9X3WX81</accession>
<keyword evidence="1" id="KW-1133">Transmembrane helix</keyword>
<dbReference type="Proteomes" id="UP001145050">
    <property type="component" value="Unassembled WGS sequence"/>
</dbReference>
<proteinExistence type="predicted"/>
<comment type="caution">
    <text evidence="2">The sequence shown here is derived from an EMBL/GenBank/DDBJ whole genome shotgun (WGS) entry which is preliminary data.</text>
</comment>
<evidence type="ECO:0008006" key="4">
    <source>
        <dbReference type="Google" id="ProtNLM"/>
    </source>
</evidence>
<gene>
    <name evidence="2" type="ORF">NC797_10675</name>
</gene>
<keyword evidence="1" id="KW-0472">Membrane</keyword>
<name>A0A9X3WX81_9BACI</name>
<dbReference type="AlphaFoldDB" id="A0A9X3WX81"/>
<evidence type="ECO:0000313" key="3">
    <source>
        <dbReference type="Proteomes" id="UP001145050"/>
    </source>
</evidence>